<dbReference type="Gene3D" id="2.60.120.10">
    <property type="entry name" value="Jelly Rolls"/>
    <property type="match status" value="2"/>
</dbReference>
<evidence type="ECO:0000313" key="3">
    <source>
        <dbReference type="Proteomes" id="UP000056090"/>
    </source>
</evidence>
<dbReference type="PANTHER" id="PTHR39193:SF1">
    <property type="entry name" value="5-DEOXY-GLUCURONATE ISOMERASE"/>
    <property type="match status" value="1"/>
</dbReference>
<dbReference type="KEGG" id="aal:EP13_14200"/>
<organism evidence="2 3">
    <name type="scientific">Alteromonas australica</name>
    <dbReference type="NCBI Taxonomy" id="589873"/>
    <lineage>
        <taxon>Bacteria</taxon>
        <taxon>Pseudomonadati</taxon>
        <taxon>Pseudomonadota</taxon>
        <taxon>Gammaproteobacteria</taxon>
        <taxon>Alteromonadales</taxon>
        <taxon>Alteromonadaceae</taxon>
        <taxon>Alteromonas/Salinimonas group</taxon>
        <taxon>Alteromonas</taxon>
    </lineage>
</organism>
<name>A0A075P8T1_9ALTE</name>
<proteinExistence type="predicted"/>
<sequence>MSHLHIRPKEAGADKRIINITPESANWQFVGFEVVMLEADDTLVVNTQNTELCAVIISGVADVTTQEQLFSNIGHRASAFDGIAPYAVYAPPKQELTINALTSLEVALCRAPAKGLYPVKLITPQDCVTMTRGSGTNLRHIRNIMMDNVDAERLLITEVITPSGHWSSYPPHKHDTDAIPQESALEETYYHKLNPKQGFAFQRVYTDDRSIDETISVEHNSVVTVPKGYHPVGTPHGYELYYLNVMAGPKREWIFHNDPDHAWIVNP</sequence>
<dbReference type="InterPro" id="IPR024203">
    <property type="entry name" value="Deoxy-glucuronate_isom_IolB"/>
</dbReference>
<dbReference type="InterPro" id="IPR014710">
    <property type="entry name" value="RmlC-like_jellyroll"/>
</dbReference>
<accession>A0A075P8T1</accession>
<dbReference type="PIRSF" id="PIRSF036628">
    <property type="entry name" value="IolB"/>
    <property type="match status" value="1"/>
</dbReference>
<dbReference type="NCBIfam" id="TIGR04378">
    <property type="entry name" value="myo_inos_iolB"/>
    <property type="match status" value="1"/>
</dbReference>
<dbReference type="InterPro" id="IPR011051">
    <property type="entry name" value="RmlC_Cupin_sf"/>
</dbReference>
<dbReference type="PANTHER" id="PTHR39193">
    <property type="entry name" value="5-DEOXY-GLUCURONATE ISOMERASE"/>
    <property type="match status" value="1"/>
</dbReference>
<keyword evidence="3" id="KW-1185">Reference proteome</keyword>
<dbReference type="EMBL" id="CP008849">
    <property type="protein sequence ID" value="AIF99742.1"/>
    <property type="molecule type" value="Genomic_DNA"/>
</dbReference>
<dbReference type="GeneID" id="78256048"/>
<dbReference type="Proteomes" id="UP000056090">
    <property type="component" value="Chromosome"/>
</dbReference>
<dbReference type="SUPFAM" id="SSF51182">
    <property type="entry name" value="RmlC-like cupins"/>
    <property type="match status" value="1"/>
</dbReference>
<dbReference type="GO" id="GO:0008880">
    <property type="term" value="F:glucuronate isomerase activity"/>
    <property type="evidence" value="ECO:0007669"/>
    <property type="project" value="InterPro"/>
</dbReference>
<dbReference type="AlphaFoldDB" id="A0A075P8T1"/>
<dbReference type="RefSeq" id="WP_044057805.1">
    <property type="nucleotide sequence ID" value="NZ_CBCSKJ010000002.1"/>
</dbReference>
<dbReference type="Pfam" id="PF04962">
    <property type="entry name" value="KduI"/>
    <property type="match status" value="1"/>
</dbReference>
<dbReference type="InterPro" id="IPR021120">
    <property type="entry name" value="KduI/IolB_isomerase"/>
</dbReference>
<keyword evidence="1 2" id="KW-0413">Isomerase</keyword>
<dbReference type="eggNOG" id="COG3718">
    <property type="taxonomic scope" value="Bacteria"/>
</dbReference>
<evidence type="ECO:0000256" key="1">
    <source>
        <dbReference type="ARBA" id="ARBA00023235"/>
    </source>
</evidence>
<evidence type="ECO:0000313" key="2">
    <source>
        <dbReference type="EMBL" id="AIF99742.1"/>
    </source>
</evidence>
<dbReference type="GO" id="GO:0019310">
    <property type="term" value="P:inositol catabolic process"/>
    <property type="evidence" value="ECO:0007669"/>
    <property type="project" value="InterPro"/>
</dbReference>
<protein>
    <submittedName>
        <fullName evidence="2">5-deoxyglucuronate isomerase</fullName>
    </submittedName>
</protein>
<gene>
    <name evidence="2" type="ORF">EP13_14200</name>
</gene>
<reference evidence="2 3" key="1">
    <citation type="submission" date="2014-06" db="EMBL/GenBank/DDBJ databases">
        <title>Genomes of Alteromonas australica, a world apart.</title>
        <authorList>
            <person name="Gonzaga A."/>
            <person name="Lopez-Perez M."/>
            <person name="Rodriguez-Valera F."/>
        </authorList>
    </citation>
    <scope>NUCLEOTIDE SEQUENCE [LARGE SCALE GENOMIC DNA]</scope>
    <source>
        <strain evidence="2 3">H 17</strain>
    </source>
</reference>